<organism evidence="1">
    <name type="scientific">marine sediment metagenome</name>
    <dbReference type="NCBI Taxonomy" id="412755"/>
    <lineage>
        <taxon>unclassified sequences</taxon>
        <taxon>metagenomes</taxon>
        <taxon>ecological metagenomes</taxon>
    </lineage>
</organism>
<feature type="non-terminal residue" evidence="1">
    <location>
        <position position="1"/>
    </location>
</feature>
<dbReference type="InterPro" id="IPR036188">
    <property type="entry name" value="FAD/NAD-bd_sf"/>
</dbReference>
<gene>
    <name evidence="1" type="ORF">S06H3_19841</name>
</gene>
<evidence type="ECO:0008006" key="2">
    <source>
        <dbReference type="Google" id="ProtNLM"/>
    </source>
</evidence>
<dbReference type="PANTHER" id="PTHR10668">
    <property type="entry name" value="PHYTOENE DEHYDROGENASE"/>
    <property type="match status" value="1"/>
</dbReference>
<feature type="non-terminal residue" evidence="1">
    <location>
        <position position="287"/>
    </location>
</feature>
<evidence type="ECO:0000313" key="1">
    <source>
        <dbReference type="EMBL" id="GAI09356.1"/>
    </source>
</evidence>
<protein>
    <recommendedName>
        <fullName evidence="2">FAD dependent oxidoreductase domain-containing protein</fullName>
    </recommendedName>
</protein>
<proteinExistence type="predicted"/>
<name>X1LU70_9ZZZZ</name>
<dbReference type="SUPFAM" id="SSF51905">
    <property type="entry name" value="FAD/NAD(P)-binding domain"/>
    <property type="match status" value="1"/>
</dbReference>
<accession>X1LU70</accession>
<dbReference type="Gene3D" id="3.50.50.60">
    <property type="entry name" value="FAD/NAD(P)-binding domain"/>
    <property type="match status" value="1"/>
</dbReference>
<reference evidence="1" key="1">
    <citation type="journal article" date="2014" name="Front. Microbiol.">
        <title>High frequency of phylogenetically diverse reductive dehalogenase-homologous genes in deep subseafloor sedimentary metagenomes.</title>
        <authorList>
            <person name="Kawai M."/>
            <person name="Futagami T."/>
            <person name="Toyoda A."/>
            <person name="Takaki Y."/>
            <person name="Nishi S."/>
            <person name="Hori S."/>
            <person name="Arai W."/>
            <person name="Tsubouchi T."/>
            <person name="Morono Y."/>
            <person name="Uchiyama I."/>
            <person name="Ito T."/>
            <person name="Fujiyama A."/>
            <person name="Inagaki F."/>
            <person name="Takami H."/>
        </authorList>
    </citation>
    <scope>NUCLEOTIDE SEQUENCE</scope>
    <source>
        <strain evidence="1">Expedition CK06-06</strain>
    </source>
</reference>
<sequence length="287" mass="32267">EWFESPELQSCIMRAIVSFATDVNDCGLGPHFMGMTATIPTLGFARGGTHQIAHAAHKMLVRDGCKFFTHCEVEKVIIENGEAKGIRLTDGTEIGARKLVVSAGLTPAQLCFDLIGREYIDDKLANRVELLETSFGCLMWYTFALHEAPKYEAEAFNPDIHDCLWLGLQPDPDPGHVIRECMWEKMRMFPPRDLEDYCPTVGCHSLVDPSYAPPGKHVAHTEQLSPPASTYTEREWLEIKKQYADDLIAIWQQYAPNMTWDNVIGVDTNTPYDCLRMKNLAPDGTMA</sequence>
<comment type="caution">
    <text evidence="1">The sequence shown here is derived from an EMBL/GenBank/DDBJ whole genome shotgun (WGS) entry which is preliminary data.</text>
</comment>
<dbReference type="PANTHER" id="PTHR10668:SF103">
    <property type="entry name" value="PYRIDINE NUCLEOTIDE-DISULFIDE OXIDOREDUCTASE DOMAIN-CONTAINING PROTEIN 2"/>
    <property type="match status" value="1"/>
</dbReference>
<dbReference type="EMBL" id="BARV01010207">
    <property type="protein sequence ID" value="GAI09356.1"/>
    <property type="molecule type" value="Genomic_DNA"/>
</dbReference>
<dbReference type="AlphaFoldDB" id="X1LU70"/>